<evidence type="ECO:0000313" key="3">
    <source>
        <dbReference type="Proteomes" id="UP000006044"/>
    </source>
</evidence>
<evidence type="ECO:0000256" key="1">
    <source>
        <dbReference type="SAM" id="MobiDB-lite"/>
    </source>
</evidence>
<dbReference type="RefSeq" id="WP_008863162.1">
    <property type="nucleotide sequence ID" value="NZ_CAXSYG010000001.1"/>
</dbReference>
<organism evidence="2 3">
    <name type="scientific">Barnesiella intestinihominis YIT 11860</name>
    <dbReference type="NCBI Taxonomy" id="742726"/>
    <lineage>
        <taxon>Bacteria</taxon>
        <taxon>Pseudomonadati</taxon>
        <taxon>Bacteroidota</taxon>
        <taxon>Bacteroidia</taxon>
        <taxon>Bacteroidales</taxon>
        <taxon>Barnesiellaceae</taxon>
        <taxon>Barnesiella</taxon>
    </lineage>
</organism>
<keyword evidence="3" id="KW-1185">Reference proteome</keyword>
<dbReference type="AlphaFoldDB" id="K0WRX5"/>
<dbReference type="HOGENOM" id="CLU_2970099_0_0_10"/>
<dbReference type="Proteomes" id="UP000006044">
    <property type="component" value="Unassembled WGS sequence"/>
</dbReference>
<protein>
    <submittedName>
        <fullName evidence="2">Uncharacterized protein</fullName>
    </submittedName>
</protein>
<feature type="compositionally biased region" description="Basic and acidic residues" evidence="1">
    <location>
        <begin position="46"/>
        <end position="58"/>
    </location>
</feature>
<accession>K0WRX5</accession>
<comment type="caution">
    <text evidence="2">The sequence shown here is derived from an EMBL/GenBank/DDBJ whole genome shotgun (WGS) entry which is preliminary data.</text>
</comment>
<feature type="compositionally biased region" description="Polar residues" evidence="1">
    <location>
        <begin position="36"/>
        <end position="45"/>
    </location>
</feature>
<sequence length="58" mass="6870">MDEKNYIDLPESIDQNIPQTYKFDSALKPQRIIRLYQTSNDPNISKNKEDGRQQDKPM</sequence>
<proteinExistence type="predicted"/>
<evidence type="ECO:0000313" key="2">
    <source>
        <dbReference type="EMBL" id="EJZ62108.1"/>
    </source>
</evidence>
<gene>
    <name evidence="2" type="ORF">HMPREF9448_02791</name>
</gene>
<name>K0WRX5_9BACT</name>
<dbReference type="EMBL" id="ADLE01000018">
    <property type="protein sequence ID" value="EJZ62108.1"/>
    <property type="molecule type" value="Genomic_DNA"/>
</dbReference>
<reference evidence="2 3" key="1">
    <citation type="submission" date="2012-08" db="EMBL/GenBank/DDBJ databases">
        <title>The Genome Sequence of Barnesiella intestinihominis YIT 11860.</title>
        <authorList>
            <consortium name="The Broad Institute Genome Sequencing Platform"/>
            <person name="Earl A."/>
            <person name="Ward D."/>
            <person name="Feldgarden M."/>
            <person name="Gevers D."/>
            <person name="Morotomi M."/>
            <person name="Walker B."/>
            <person name="Young S.K."/>
            <person name="Zeng Q."/>
            <person name="Gargeya S."/>
            <person name="Fitzgerald M."/>
            <person name="Haas B."/>
            <person name="Abouelleil A."/>
            <person name="Alvarado L."/>
            <person name="Arachchi H.M."/>
            <person name="Berlin A.M."/>
            <person name="Chapman S.B."/>
            <person name="Goldberg J."/>
            <person name="Griggs A."/>
            <person name="Gujja S."/>
            <person name="Hansen M."/>
            <person name="Howarth C."/>
            <person name="Imamovic A."/>
            <person name="Larimer J."/>
            <person name="McCowen C."/>
            <person name="Montmayeur A."/>
            <person name="Murphy C."/>
            <person name="Neiman D."/>
            <person name="Pearson M."/>
            <person name="Priest M."/>
            <person name="Roberts A."/>
            <person name="Saif S."/>
            <person name="Shea T."/>
            <person name="Sisk P."/>
            <person name="Sykes S."/>
            <person name="Wortman J."/>
            <person name="Nusbaum C."/>
            <person name="Birren B."/>
        </authorList>
    </citation>
    <scope>NUCLEOTIDE SEQUENCE [LARGE SCALE GENOMIC DNA]</scope>
    <source>
        <strain evidence="2 3">YIT 11860</strain>
    </source>
</reference>
<feature type="region of interest" description="Disordered" evidence="1">
    <location>
        <begin position="36"/>
        <end position="58"/>
    </location>
</feature>
<dbReference type="GeneID" id="77850128"/>